<dbReference type="Proteomes" id="UP001497516">
    <property type="component" value="Chromosome 10"/>
</dbReference>
<feature type="compositionally biased region" description="Basic and acidic residues" evidence="1">
    <location>
        <begin position="191"/>
        <end position="231"/>
    </location>
</feature>
<gene>
    <name evidence="3" type="ORF">LTRI10_LOCUS8290</name>
</gene>
<dbReference type="AlphaFoldDB" id="A0AAV2CX24"/>
<reference evidence="3 4" key="1">
    <citation type="submission" date="2024-04" db="EMBL/GenBank/DDBJ databases">
        <authorList>
            <person name="Fracassetti M."/>
        </authorList>
    </citation>
    <scope>NUCLEOTIDE SEQUENCE [LARGE SCALE GENOMIC DNA]</scope>
</reference>
<proteinExistence type="predicted"/>
<sequence length="289" mass="32206">MDLFDPDFPARTEIATPAVSYSTYIRRLHLTGFRTAFRAAEFSAALLLFLWMFNRLPVAVQISGGFLLRLAGVVQNPLFVFLFCNAIIVTLMLKSARFPAADNADGEDLVENLVENADGRCLSRTAVSESGFTALPPAAEEEEEEEEVVFQDKEVVNAVAPAVAACQADEIDSKNEVNFFYPSDSDSDSEAENRKVFRRTRSENLQRKRGDGTTKKKLQRSETEKSRKTDEGGGVGEGEDELSDEEFQRAVEDFIAKNLRFRREETMAVVVQGRCSVPQIELKNGIVTN</sequence>
<feature type="transmembrane region" description="Helical" evidence="2">
    <location>
        <begin position="73"/>
        <end position="93"/>
    </location>
</feature>
<dbReference type="EMBL" id="OZ034814">
    <property type="protein sequence ID" value="CAL1360885.1"/>
    <property type="molecule type" value="Genomic_DNA"/>
</dbReference>
<keyword evidence="4" id="KW-1185">Reference proteome</keyword>
<evidence type="ECO:0000256" key="1">
    <source>
        <dbReference type="SAM" id="MobiDB-lite"/>
    </source>
</evidence>
<feature type="transmembrane region" description="Helical" evidence="2">
    <location>
        <begin position="35"/>
        <end position="53"/>
    </location>
</feature>
<evidence type="ECO:0000313" key="4">
    <source>
        <dbReference type="Proteomes" id="UP001497516"/>
    </source>
</evidence>
<evidence type="ECO:0008006" key="5">
    <source>
        <dbReference type="Google" id="ProtNLM"/>
    </source>
</evidence>
<keyword evidence="2" id="KW-0812">Transmembrane</keyword>
<protein>
    <recommendedName>
        <fullName evidence="5">DUF4408 domain-containing protein</fullName>
    </recommendedName>
</protein>
<feature type="region of interest" description="Disordered" evidence="1">
    <location>
        <begin position="179"/>
        <end position="244"/>
    </location>
</feature>
<keyword evidence="2" id="KW-0472">Membrane</keyword>
<evidence type="ECO:0000313" key="3">
    <source>
        <dbReference type="EMBL" id="CAL1360885.1"/>
    </source>
</evidence>
<dbReference type="PANTHER" id="PTHR33640">
    <property type="entry name" value="TRANSMEMBRANE PROTEIN"/>
    <property type="match status" value="1"/>
</dbReference>
<keyword evidence="2" id="KW-1133">Transmembrane helix</keyword>
<organism evidence="3 4">
    <name type="scientific">Linum trigynum</name>
    <dbReference type="NCBI Taxonomy" id="586398"/>
    <lineage>
        <taxon>Eukaryota</taxon>
        <taxon>Viridiplantae</taxon>
        <taxon>Streptophyta</taxon>
        <taxon>Embryophyta</taxon>
        <taxon>Tracheophyta</taxon>
        <taxon>Spermatophyta</taxon>
        <taxon>Magnoliopsida</taxon>
        <taxon>eudicotyledons</taxon>
        <taxon>Gunneridae</taxon>
        <taxon>Pentapetalae</taxon>
        <taxon>rosids</taxon>
        <taxon>fabids</taxon>
        <taxon>Malpighiales</taxon>
        <taxon>Linaceae</taxon>
        <taxon>Linum</taxon>
    </lineage>
</organism>
<accession>A0AAV2CX24</accession>
<dbReference type="PANTHER" id="PTHR33640:SF3">
    <property type="entry name" value="DUF4408 DOMAIN-CONTAINING PROTEIN"/>
    <property type="match status" value="1"/>
</dbReference>
<name>A0AAV2CX24_9ROSI</name>
<evidence type="ECO:0000256" key="2">
    <source>
        <dbReference type="SAM" id="Phobius"/>
    </source>
</evidence>